<dbReference type="AlphaFoldDB" id="A0A8S9RMY3"/>
<gene>
    <name evidence="1" type="ORF">F2Q69_00058672</name>
</gene>
<dbReference type="Proteomes" id="UP000712600">
    <property type="component" value="Unassembled WGS sequence"/>
</dbReference>
<reference evidence="1" key="1">
    <citation type="submission" date="2019-12" db="EMBL/GenBank/DDBJ databases">
        <title>Genome sequencing and annotation of Brassica cretica.</title>
        <authorList>
            <person name="Studholme D.J."/>
            <person name="Sarris P."/>
        </authorList>
    </citation>
    <scope>NUCLEOTIDE SEQUENCE</scope>
    <source>
        <strain evidence="1">PFS-109/04</strain>
        <tissue evidence="1">Leaf</tissue>
    </source>
</reference>
<sequence>MGGATPGIAWRRAYRRTSGEGMSVVGLLLRRCFSSWRRSRETRACPGVKCFQRWHRVNLSPESTLLVARCVKGLVLVSEGKILRFELAELLGALLQLLGVFVGFFLQDLKLQGQLGIGLFVARRARPPPLSRSLDYSPPSSAKLLGDFCVGSFLPKAGLSRLEQVKLFHILKYGRFSLSEVFHFPEEGGDPGTGPGKLNSGEPGFLLAGILGNGVPSSGDPEAGVLPGEIMNNNLLASDELLRLRAKEVELRTEFDVTAVSDFSVGRLDLP</sequence>
<accession>A0A8S9RMY3</accession>
<protein>
    <submittedName>
        <fullName evidence="1">Uncharacterized protein</fullName>
    </submittedName>
</protein>
<evidence type="ECO:0000313" key="1">
    <source>
        <dbReference type="EMBL" id="KAF3574273.1"/>
    </source>
</evidence>
<evidence type="ECO:0000313" key="2">
    <source>
        <dbReference type="Proteomes" id="UP000712600"/>
    </source>
</evidence>
<organism evidence="1 2">
    <name type="scientific">Brassica cretica</name>
    <name type="common">Mustard</name>
    <dbReference type="NCBI Taxonomy" id="69181"/>
    <lineage>
        <taxon>Eukaryota</taxon>
        <taxon>Viridiplantae</taxon>
        <taxon>Streptophyta</taxon>
        <taxon>Embryophyta</taxon>
        <taxon>Tracheophyta</taxon>
        <taxon>Spermatophyta</taxon>
        <taxon>Magnoliopsida</taxon>
        <taxon>eudicotyledons</taxon>
        <taxon>Gunneridae</taxon>
        <taxon>Pentapetalae</taxon>
        <taxon>rosids</taxon>
        <taxon>malvids</taxon>
        <taxon>Brassicales</taxon>
        <taxon>Brassicaceae</taxon>
        <taxon>Brassiceae</taxon>
        <taxon>Brassica</taxon>
    </lineage>
</organism>
<dbReference type="EMBL" id="QGKX02000095">
    <property type="protein sequence ID" value="KAF3574273.1"/>
    <property type="molecule type" value="Genomic_DNA"/>
</dbReference>
<comment type="caution">
    <text evidence="1">The sequence shown here is derived from an EMBL/GenBank/DDBJ whole genome shotgun (WGS) entry which is preliminary data.</text>
</comment>
<proteinExistence type="predicted"/>
<name>A0A8S9RMY3_BRACR</name>